<dbReference type="PANTHER" id="PTHR41368:SF1">
    <property type="entry name" value="PROTEIN YGHO"/>
    <property type="match status" value="1"/>
</dbReference>
<evidence type="ECO:0008006" key="3">
    <source>
        <dbReference type="Google" id="ProtNLM"/>
    </source>
</evidence>
<dbReference type="EMBL" id="JABBGH010000003">
    <property type="protein sequence ID" value="NML67116.1"/>
    <property type="molecule type" value="Genomic_DNA"/>
</dbReference>
<gene>
    <name evidence="1" type="ORF">HHL22_18075</name>
</gene>
<dbReference type="RefSeq" id="WP_169532801.1">
    <property type="nucleotide sequence ID" value="NZ_JABBGH010000003.1"/>
</dbReference>
<dbReference type="PANTHER" id="PTHR41368">
    <property type="entry name" value="PROTEIN YGHO"/>
    <property type="match status" value="1"/>
</dbReference>
<dbReference type="AlphaFoldDB" id="A0A7Y0AGV0"/>
<name>A0A7Y0AGV0_9BACT</name>
<reference evidence="1 2" key="1">
    <citation type="submission" date="2020-04" db="EMBL/GenBank/DDBJ databases">
        <title>Hymenobacter polaris sp. nov., isolated from Arctic soil.</title>
        <authorList>
            <person name="Dahal R.H."/>
        </authorList>
    </citation>
    <scope>NUCLEOTIDE SEQUENCE [LARGE SCALE GENOMIC DNA]</scope>
    <source>
        <strain evidence="1 2">RP-2-7</strain>
    </source>
</reference>
<sequence>MTIQEVTTRRHERQFAALPHRLHRHEPAYIGALDNEVDDVFNPKKNKLFANGGKARRWLLLDGQQQVIGRVAAFINPSTVRIDPTLAVGGLGFFECLNDQAAANLLLDAACDWLRAQGVEAVDGPINFGDRDKFWGVLIDGFDKEPNYGMFWHPAYYQQLLENYGFQLYFKQFTSSRATHRDDQPLHPRFWKLLDEALAAGYEFRHADASQPEKLAQDFLHVYNLAWGKHAGVQEMTLEQARKIVRELKPVLDDKIVFFVYYQGEPVAFYVNLPELNQIFKHVGHRLDLLGKVRFLYERWRYTRRRDKKMLGIIYGVVPEHQNKGLDMALIASTQDPVPAAGYRTTEMNWIGDFNPRMMVTIRAIGAKVIKTHATYRKLFIDRPFERYPIIR</sequence>
<dbReference type="SUPFAM" id="SSF55729">
    <property type="entry name" value="Acyl-CoA N-acyltransferases (Nat)"/>
    <property type="match status" value="1"/>
</dbReference>
<protein>
    <recommendedName>
        <fullName evidence="3">GNAT family N-acetyltransferase</fullName>
    </recommendedName>
</protein>
<evidence type="ECO:0000313" key="2">
    <source>
        <dbReference type="Proteomes" id="UP000559626"/>
    </source>
</evidence>
<organism evidence="1 2">
    <name type="scientific">Hymenobacter polaris</name>
    <dbReference type="NCBI Taxonomy" id="2682546"/>
    <lineage>
        <taxon>Bacteria</taxon>
        <taxon>Pseudomonadati</taxon>
        <taxon>Bacteroidota</taxon>
        <taxon>Cytophagia</taxon>
        <taxon>Cytophagales</taxon>
        <taxon>Hymenobacteraceae</taxon>
        <taxon>Hymenobacter</taxon>
    </lineage>
</organism>
<dbReference type="Gene3D" id="3.40.630.30">
    <property type="match status" value="1"/>
</dbReference>
<dbReference type="InterPro" id="IPR039968">
    <property type="entry name" value="BcerS-like"/>
</dbReference>
<accession>A0A7Y0AGV0</accession>
<evidence type="ECO:0000313" key="1">
    <source>
        <dbReference type="EMBL" id="NML67116.1"/>
    </source>
</evidence>
<proteinExistence type="predicted"/>
<dbReference type="InterPro" id="IPR016181">
    <property type="entry name" value="Acyl_CoA_acyltransferase"/>
</dbReference>
<comment type="caution">
    <text evidence="1">The sequence shown here is derived from an EMBL/GenBank/DDBJ whole genome shotgun (WGS) entry which is preliminary data.</text>
</comment>
<keyword evidence="2" id="KW-1185">Reference proteome</keyword>
<dbReference type="Proteomes" id="UP000559626">
    <property type="component" value="Unassembled WGS sequence"/>
</dbReference>